<feature type="domain" description="Reverse transcriptase Ty1/copia-type" evidence="1">
    <location>
        <begin position="37"/>
        <end position="86"/>
    </location>
</feature>
<evidence type="ECO:0000313" key="3">
    <source>
        <dbReference type="Proteomes" id="UP000499080"/>
    </source>
</evidence>
<dbReference type="Proteomes" id="UP000499080">
    <property type="component" value="Unassembled WGS sequence"/>
</dbReference>
<dbReference type="AlphaFoldDB" id="A0A4Y2KEE9"/>
<evidence type="ECO:0000313" key="2">
    <source>
        <dbReference type="EMBL" id="GBN00349.1"/>
    </source>
</evidence>
<sequence length="95" mass="11106">MKERILPSWMSVQGFCMANLMTQYICSNQKVTVMVLDRVYKLKRSLYGLKQASLCWNKHFRTFLSEVGFKTSEADPCLYIRDKDDKKFDSSFVCG</sequence>
<gene>
    <name evidence="2" type="ORF">AVEN_173961_1</name>
</gene>
<organism evidence="2 3">
    <name type="scientific">Araneus ventricosus</name>
    <name type="common">Orbweaver spider</name>
    <name type="synonym">Epeira ventricosa</name>
    <dbReference type="NCBI Taxonomy" id="182803"/>
    <lineage>
        <taxon>Eukaryota</taxon>
        <taxon>Metazoa</taxon>
        <taxon>Ecdysozoa</taxon>
        <taxon>Arthropoda</taxon>
        <taxon>Chelicerata</taxon>
        <taxon>Arachnida</taxon>
        <taxon>Araneae</taxon>
        <taxon>Araneomorphae</taxon>
        <taxon>Entelegynae</taxon>
        <taxon>Araneoidea</taxon>
        <taxon>Araneidae</taxon>
        <taxon>Araneus</taxon>
    </lineage>
</organism>
<dbReference type="OrthoDB" id="7612332at2759"/>
<proteinExistence type="predicted"/>
<dbReference type="EMBL" id="BGPR01114226">
    <property type="protein sequence ID" value="GBN00349.1"/>
    <property type="molecule type" value="Genomic_DNA"/>
</dbReference>
<evidence type="ECO:0000259" key="1">
    <source>
        <dbReference type="Pfam" id="PF07727"/>
    </source>
</evidence>
<dbReference type="Pfam" id="PF07727">
    <property type="entry name" value="RVT_2"/>
    <property type="match status" value="1"/>
</dbReference>
<comment type="caution">
    <text evidence="2">The sequence shown here is derived from an EMBL/GenBank/DDBJ whole genome shotgun (WGS) entry which is preliminary data.</text>
</comment>
<dbReference type="InterPro" id="IPR013103">
    <property type="entry name" value="RVT_2"/>
</dbReference>
<accession>A0A4Y2KEE9</accession>
<reference evidence="2 3" key="1">
    <citation type="journal article" date="2019" name="Sci. Rep.">
        <title>Orb-weaving spider Araneus ventricosus genome elucidates the spidroin gene catalogue.</title>
        <authorList>
            <person name="Kono N."/>
            <person name="Nakamura H."/>
            <person name="Ohtoshi R."/>
            <person name="Moran D.A.P."/>
            <person name="Shinohara A."/>
            <person name="Yoshida Y."/>
            <person name="Fujiwara M."/>
            <person name="Mori M."/>
            <person name="Tomita M."/>
            <person name="Arakawa K."/>
        </authorList>
    </citation>
    <scope>NUCLEOTIDE SEQUENCE [LARGE SCALE GENOMIC DNA]</scope>
</reference>
<name>A0A4Y2KEE9_ARAVE</name>
<protein>
    <recommendedName>
        <fullName evidence="1">Reverse transcriptase Ty1/copia-type domain-containing protein</fullName>
    </recommendedName>
</protein>
<keyword evidence="3" id="KW-1185">Reference proteome</keyword>